<dbReference type="EMBL" id="BTGB01000003">
    <property type="protein sequence ID" value="GMM46235.1"/>
    <property type="molecule type" value="Genomic_DNA"/>
</dbReference>
<evidence type="ECO:0000256" key="3">
    <source>
        <dbReference type="ARBA" id="ARBA00006209"/>
    </source>
</evidence>
<dbReference type="PROSITE" id="PS00916">
    <property type="entry name" value="PI3_4_KINASE_2"/>
    <property type="match status" value="1"/>
</dbReference>
<evidence type="ECO:0000256" key="1">
    <source>
        <dbReference type="ARBA" id="ARBA00004150"/>
    </source>
</evidence>
<dbReference type="InterPro" id="IPR035892">
    <property type="entry name" value="C2_domain_sf"/>
</dbReference>
<dbReference type="FunFam" id="1.10.1070.11:FF:000002">
    <property type="entry name" value="Phosphatidylinositol 3-kinase catalytic subunit type 3"/>
    <property type="match status" value="1"/>
</dbReference>
<dbReference type="EC" id="2.7.1.137" evidence="4"/>
<evidence type="ECO:0000256" key="9">
    <source>
        <dbReference type="ARBA" id="ARBA00023985"/>
    </source>
</evidence>
<dbReference type="InterPro" id="IPR042236">
    <property type="entry name" value="PI3K_accessory_sf"/>
</dbReference>
<evidence type="ECO:0000256" key="5">
    <source>
        <dbReference type="ARBA" id="ARBA00022679"/>
    </source>
</evidence>
<organism evidence="18 19">
    <name type="scientific">Pichia kluyveri</name>
    <name type="common">Yeast</name>
    <dbReference type="NCBI Taxonomy" id="36015"/>
    <lineage>
        <taxon>Eukaryota</taxon>
        <taxon>Fungi</taxon>
        <taxon>Dikarya</taxon>
        <taxon>Ascomycota</taxon>
        <taxon>Saccharomycotina</taxon>
        <taxon>Pichiomycetes</taxon>
        <taxon>Pichiales</taxon>
        <taxon>Pichiaceae</taxon>
        <taxon>Pichia</taxon>
    </lineage>
</organism>
<keyword evidence="5" id="KW-0808">Transferase</keyword>
<proteinExistence type="inferred from homology"/>
<comment type="subunit">
    <text evidence="12">Component of the autophagy-specific VPS34 PI3-kinase complex I composed of at least VPS15, VPS30, VPS34, and of the VPS34 PI3-kinase complex II composed of VPS15, VPS30, VPS34 and VPS38. Interacts with VMNA7.</text>
</comment>
<evidence type="ECO:0000256" key="4">
    <source>
        <dbReference type="ARBA" id="ARBA00012073"/>
    </source>
</evidence>
<dbReference type="Proteomes" id="UP001378960">
    <property type="component" value="Unassembled WGS sequence"/>
</dbReference>
<dbReference type="InterPro" id="IPR057756">
    <property type="entry name" value="PI3-kinase_type3/VPS34_cat"/>
</dbReference>
<feature type="region of interest" description="Disordered" evidence="14">
    <location>
        <begin position="555"/>
        <end position="576"/>
    </location>
</feature>
<dbReference type="FunFam" id="3.30.1010.10:FF:000002">
    <property type="entry name" value="Phosphatidylinositol 3-kinase catalytic subunit type 3"/>
    <property type="match status" value="1"/>
</dbReference>
<dbReference type="SUPFAM" id="SSF49562">
    <property type="entry name" value="C2 domain (Calcium/lipid-binding domain, CaLB)"/>
    <property type="match status" value="1"/>
</dbReference>
<dbReference type="SMART" id="SM00146">
    <property type="entry name" value="PI3Kc"/>
    <property type="match status" value="1"/>
</dbReference>
<dbReference type="InterPro" id="IPR016024">
    <property type="entry name" value="ARM-type_fold"/>
</dbReference>
<evidence type="ECO:0000256" key="7">
    <source>
        <dbReference type="ARBA" id="ARBA00022777"/>
    </source>
</evidence>
<dbReference type="Gene3D" id="3.30.1010.10">
    <property type="entry name" value="Phosphatidylinositol 3-kinase Catalytic Subunit, Chain A, domain 4"/>
    <property type="match status" value="1"/>
</dbReference>
<dbReference type="AlphaFoldDB" id="A0AAV5R4P3"/>
<evidence type="ECO:0000256" key="8">
    <source>
        <dbReference type="ARBA" id="ARBA00022840"/>
    </source>
</evidence>
<dbReference type="PANTHER" id="PTHR10048:SF7">
    <property type="entry name" value="PHOSPHATIDYLINOSITOL 3-KINASE CATALYTIC SUBUNIT TYPE 3"/>
    <property type="match status" value="1"/>
</dbReference>
<dbReference type="PANTHER" id="PTHR10048">
    <property type="entry name" value="PHOSPHATIDYLINOSITOL KINASE"/>
    <property type="match status" value="1"/>
</dbReference>
<reference evidence="18 19" key="1">
    <citation type="journal article" date="2023" name="Elife">
        <title>Identification of key yeast species and microbe-microbe interactions impacting larval growth of Drosophila in the wild.</title>
        <authorList>
            <person name="Mure A."/>
            <person name="Sugiura Y."/>
            <person name="Maeda R."/>
            <person name="Honda K."/>
            <person name="Sakurai N."/>
            <person name="Takahashi Y."/>
            <person name="Watada M."/>
            <person name="Katoh T."/>
            <person name="Gotoh A."/>
            <person name="Gotoh Y."/>
            <person name="Taniguchi I."/>
            <person name="Nakamura K."/>
            <person name="Hayashi T."/>
            <person name="Katayama T."/>
            <person name="Uemura T."/>
            <person name="Hattori Y."/>
        </authorList>
    </citation>
    <scope>NUCLEOTIDE SEQUENCE [LARGE SCALE GENOMIC DNA]</scope>
    <source>
        <strain evidence="18 19">PK-24</strain>
    </source>
</reference>
<dbReference type="InterPro" id="IPR002420">
    <property type="entry name" value="PI3K-type_C2_dom"/>
</dbReference>
<dbReference type="GO" id="GO:0048015">
    <property type="term" value="P:phosphatidylinositol-mediated signaling"/>
    <property type="evidence" value="ECO:0007669"/>
    <property type="project" value="TreeGrafter"/>
</dbReference>
<dbReference type="Pfam" id="PF00792">
    <property type="entry name" value="PI3K_C2"/>
    <property type="match status" value="1"/>
</dbReference>
<dbReference type="InterPro" id="IPR018936">
    <property type="entry name" value="PI3/4_kinase_CS"/>
</dbReference>
<dbReference type="InterPro" id="IPR015433">
    <property type="entry name" value="PI3/4_kinase"/>
</dbReference>
<dbReference type="InterPro" id="IPR011009">
    <property type="entry name" value="Kinase-like_dom_sf"/>
</dbReference>
<name>A0AAV5R4P3_PICKL</name>
<dbReference type="GO" id="GO:0000407">
    <property type="term" value="C:phagophore assembly site"/>
    <property type="evidence" value="ECO:0007669"/>
    <property type="project" value="TreeGrafter"/>
</dbReference>
<evidence type="ECO:0000313" key="18">
    <source>
        <dbReference type="EMBL" id="GMM46235.1"/>
    </source>
</evidence>
<evidence type="ECO:0000256" key="14">
    <source>
        <dbReference type="SAM" id="MobiDB-lite"/>
    </source>
</evidence>
<evidence type="ECO:0000256" key="6">
    <source>
        <dbReference type="ARBA" id="ARBA00022741"/>
    </source>
</evidence>
<keyword evidence="19" id="KW-1185">Reference proteome</keyword>
<keyword evidence="8" id="KW-0067">ATP-binding</keyword>
<feature type="domain" description="C2 PI3K-type" evidence="17">
    <location>
        <begin position="93"/>
        <end position="260"/>
    </location>
</feature>
<evidence type="ECO:0000259" key="15">
    <source>
        <dbReference type="PROSITE" id="PS50290"/>
    </source>
</evidence>
<dbReference type="Gene3D" id="1.25.40.70">
    <property type="entry name" value="Phosphatidylinositol 3-kinase, accessory domain (PIK)"/>
    <property type="match status" value="1"/>
</dbReference>
<dbReference type="Pfam" id="PF00454">
    <property type="entry name" value="PI3_PI4_kinase"/>
    <property type="match status" value="1"/>
</dbReference>
<dbReference type="SUPFAM" id="SSF56112">
    <property type="entry name" value="Protein kinase-like (PK-like)"/>
    <property type="match status" value="1"/>
</dbReference>
<dbReference type="GO" id="GO:0016303">
    <property type="term" value="F:1-phosphatidylinositol-3-kinase activity"/>
    <property type="evidence" value="ECO:0007669"/>
    <property type="project" value="UniProtKB-EC"/>
</dbReference>
<dbReference type="PIRSF" id="PIRSF000587">
    <property type="entry name" value="PI3K_Vps34"/>
    <property type="match status" value="1"/>
</dbReference>
<evidence type="ECO:0000256" key="12">
    <source>
        <dbReference type="ARBA" id="ARBA00061999"/>
    </source>
</evidence>
<feature type="domain" description="PI3K/PI4K catalytic" evidence="15">
    <location>
        <begin position="833"/>
        <end position="1107"/>
    </location>
</feature>
<sequence>MSGKHSTVVNFILSKDFHELVNLRIDSLRGISTLQLYNKIYPQNNKQSTRTDYTDLLIENRIQDTISETEIFTEIHVESGIGKQLTTPIIIGLSGKLSGRRCKINHLNDGANNQLSFGDYEIINFYVFEGGISNNINVNSSVSISSLSVAGSLSLHKENKDSLNSWITLPIEYSKLPIDANIVFSNWCFNIETNEKILLNSGRIQMFDKNCTLLKGRINVKLQDDNTESIDNGKNKQKNPKDRKNEIKSVDEILTLISNDSERPEWLNRLTISKLDESENNGLFNINTTISQTEMIIEFRDYNVPVVFSDIKYVPIAIPKYDLTVSVSNYDPSFNEVKYLNFEGSIEDNISHLYSNTKCPFDPDQIRDELMEDPIEQKFRKLERMQHISPVDRDLKPTLRMRQSLNEILKKQFFEKMSSKERNVVWRYRWFILNTAIIGNIGISNSIINFIKCVDWNNVNEVKEFENILQTITNAISSSTHDNSSKTINSPFKLFIEQLQLVDCLELLSSNFRNATVRNMAIKRLHSASNAELSIFMVQLVQNIKNELYVEKKPNNPNQVSYRAENRPDVDEEEGDLQIRSKDISTSTHTMSSSEYHIVGNDDYENESGVDSEITDFMDILLFKNSKKNRMDVADIGSEFINFMIDRCIKDSSLTNYFYWCLKVEFEEEASRNRVSTGNETQIDFQKTINANDSSNRTASNNDSSDKINNMGFKGSTDKNNNIYAMTMKMFLIRLFKSEHGKEKLFELRRQIELVNKLHRFCYSIKVLHRKETTPMKLEILKNLLREKQKRSIFGTKFDSRSISFDDSKHEYLVEFPKIAIPLDPTVLVNGVFPDESAVFKSSLNPLKITFKTTQGEKYPIMYKIGDDLRQDQFVTQIITLMEKILESENMDLRLKPYKILATGKVEGFIQFIPNSSLSHILSKYNNSILLYLQTFNPDPDAHLGVSPKVMDNYVRSCAGYCVVTYILGVGDRHLENLLLSKDGHFFHADFGYILGQDPKPFPPLMKLPIQIIEGMGGSDDINYKAFCQYCFITYITLRKNSSLILNLVQLMINTSIPALRTSLENSEAEKMELLWKVKEKFMLDMTDEEAVLHFQNLIDSSVNAVLPVVIDRLHNLAQYWRS</sequence>
<dbReference type="InterPro" id="IPR008290">
    <property type="entry name" value="PI3K_Vps34"/>
</dbReference>
<gene>
    <name evidence="18" type="ORF">DAPK24_028100</name>
</gene>
<dbReference type="GO" id="GO:0034272">
    <property type="term" value="C:phosphatidylinositol 3-kinase complex, class III, type II"/>
    <property type="evidence" value="ECO:0007669"/>
    <property type="project" value="TreeGrafter"/>
</dbReference>
<dbReference type="InterPro" id="IPR001263">
    <property type="entry name" value="PI3K_accessory_dom"/>
</dbReference>
<dbReference type="GO" id="GO:0006897">
    <property type="term" value="P:endocytosis"/>
    <property type="evidence" value="ECO:0007669"/>
    <property type="project" value="TreeGrafter"/>
</dbReference>
<dbReference type="GO" id="GO:0000045">
    <property type="term" value="P:autophagosome assembly"/>
    <property type="evidence" value="ECO:0007669"/>
    <property type="project" value="TreeGrafter"/>
</dbReference>
<dbReference type="PROSITE" id="PS51547">
    <property type="entry name" value="C2_PI3K"/>
    <property type="match status" value="1"/>
</dbReference>
<dbReference type="GO" id="GO:0005794">
    <property type="term" value="C:Golgi apparatus"/>
    <property type="evidence" value="ECO:0007669"/>
    <property type="project" value="UniProtKB-SubCell"/>
</dbReference>
<dbReference type="SUPFAM" id="SSF48371">
    <property type="entry name" value="ARM repeat"/>
    <property type="match status" value="1"/>
</dbReference>
<evidence type="ECO:0000256" key="11">
    <source>
        <dbReference type="ARBA" id="ARBA00059175"/>
    </source>
</evidence>
<dbReference type="Gene3D" id="2.60.40.150">
    <property type="entry name" value="C2 domain"/>
    <property type="match status" value="1"/>
</dbReference>
<dbReference type="GO" id="GO:0005777">
    <property type="term" value="C:peroxisome"/>
    <property type="evidence" value="ECO:0007669"/>
    <property type="project" value="TreeGrafter"/>
</dbReference>
<comment type="subcellular location">
    <subcellularLocation>
        <location evidence="2">Endosome membrane</location>
        <topology evidence="2">Peripheral membrane protein</topology>
    </subcellularLocation>
    <subcellularLocation>
        <location evidence="1">Golgi apparatus</location>
        <location evidence="1">trans-Golgi network membrane</location>
        <topology evidence="1">Peripheral membrane protein</topology>
    </subcellularLocation>
</comment>
<keyword evidence="6" id="KW-0547">Nucleotide-binding</keyword>
<evidence type="ECO:0000259" key="17">
    <source>
        <dbReference type="PROSITE" id="PS51547"/>
    </source>
</evidence>
<dbReference type="InterPro" id="IPR036940">
    <property type="entry name" value="PI3/4_kinase_cat_sf"/>
</dbReference>
<comment type="caution">
    <text evidence="18">The sequence shown here is derived from an EMBL/GenBank/DDBJ whole genome shotgun (WGS) entry which is preliminary data.</text>
</comment>
<feature type="region of interest" description="Disordered" evidence="14">
    <location>
        <begin position="689"/>
        <end position="713"/>
    </location>
</feature>
<accession>A0AAV5R4P3</accession>
<dbReference type="GO" id="GO:0010008">
    <property type="term" value="C:endosome membrane"/>
    <property type="evidence" value="ECO:0007669"/>
    <property type="project" value="UniProtKB-SubCell"/>
</dbReference>
<keyword evidence="7" id="KW-0418">Kinase</keyword>
<feature type="domain" description="PIK helical" evidence="16">
    <location>
        <begin position="392"/>
        <end position="685"/>
    </location>
</feature>
<comment type="catalytic activity">
    <reaction evidence="9">
        <text>a 1,2-diacyl-sn-glycero-3-phospho-(1D-myo-inositol) + ATP = a 1,2-diacyl-sn-glycero-3-phospho-(1D-myo-inositol-3-phosphate) + ADP + H(+)</text>
        <dbReference type="Rhea" id="RHEA:12709"/>
        <dbReference type="ChEBI" id="CHEBI:15378"/>
        <dbReference type="ChEBI" id="CHEBI:30616"/>
        <dbReference type="ChEBI" id="CHEBI:57880"/>
        <dbReference type="ChEBI" id="CHEBI:58088"/>
        <dbReference type="ChEBI" id="CHEBI:456216"/>
        <dbReference type="EC" id="2.7.1.137"/>
    </reaction>
    <physiologicalReaction direction="left-to-right" evidence="9">
        <dbReference type="Rhea" id="RHEA:12710"/>
    </physiologicalReaction>
</comment>
<evidence type="ECO:0000256" key="2">
    <source>
        <dbReference type="ARBA" id="ARBA00004481"/>
    </source>
</evidence>
<dbReference type="PROSITE" id="PS50290">
    <property type="entry name" value="PI3_4_KINASE_3"/>
    <property type="match status" value="1"/>
</dbReference>
<comment type="similarity">
    <text evidence="3">Belongs to the PI3/PI4-kinase family. Type III PI4K subfamily.</text>
</comment>
<dbReference type="CDD" id="cd00896">
    <property type="entry name" value="PI3Kc_III"/>
    <property type="match status" value="1"/>
</dbReference>
<protein>
    <recommendedName>
        <fullName evidence="10">Phosphatidylinositol 3-kinase VPS34</fullName>
        <ecNumber evidence="4">2.7.1.137</ecNumber>
    </recommendedName>
    <alternativeName>
        <fullName evidence="13">Vacuolar protein sorting-associated protein 34</fullName>
    </alternativeName>
</protein>
<dbReference type="SMART" id="SM00145">
    <property type="entry name" value="PI3Ka"/>
    <property type="match status" value="1"/>
</dbReference>
<evidence type="ECO:0000313" key="19">
    <source>
        <dbReference type="Proteomes" id="UP001378960"/>
    </source>
</evidence>
<dbReference type="GO" id="GO:0005524">
    <property type="term" value="F:ATP binding"/>
    <property type="evidence" value="ECO:0007669"/>
    <property type="project" value="UniProtKB-KW"/>
</dbReference>
<evidence type="ECO:0000256" key="10">
    <source>
        <dbReference type="ARBA" id="ARBA00041128"/>
    </source>
</evidence>
<comment type="function">
    <text evidence="11">Multifunctional phosphatidylinositol 3-kinase involved in acidification of vacuoles, pH-dependent cell growth, and autophagocytosis. Plays an important role in protein transport and virulence. Component of the autophagy-specific VPS34 PI3-kinase complex I essential to recruit the ATG8-phosphatidylinositol conjugate and the ATG12-ATG5 conjugate to the pre-autophagosomal structure. Also involved in endosome-to-Golgi retrograde transport as part of the VPS34 PI3-kinase complex II. This second complex is required for the endosome-to-Golgi retrieval of PEP1 and KEX2, and the recruitment of VPS5 and VPS7, two components of the retromer complex, to endosomal membranes (probably through the synthesis of a specific pool of phosphatidylinositol 3-phosphate recruiting the retromer to the endosomes). Finally, it might also be involved in ethanol tolerance and cell wall integrity.</text>
</comment>
<evidence type="ECO:0000256" key="13">
    <source>
        <dbReference type="ARBA" id="ARBA00077947"/>
    </source>
</evidence>
<dbReference type="Gene3D" id="1.10.1070.11">
    <property type="entry name" value="Phosphatidylinositol 3-/4-kinase, catalytic domain"/>
    <property type="match status" value="1"/>
</dbReference>
<feature type="compositionally biased region" description="Polar residues" evidence="14">
    <location>
        <begin position="689"/>
        <end position="703"/>
    </location>
</feature>
<dbReference type="GO" id="GO:0034271">
    <property type="term" value="C:phosphatidylinositol 3-kinase complex, class III, type I"/>
    <property type="evidence" value="ECO:0007669"/>
    <property type="project" value="TreeGrafter"/>
</dbReference>
<dbReference type="Pfam" id="PF00613">
    <property type="entry name" value="PI3Ka"/>
    <property type="match status" value="1"/>
</dbReference>
<dbReference type="PROSITE" id="PS51545">
    <property type="entry name" value="PIK_HELICAL"/>
    <property type="match status" value="1"/>
</dbReference>
<evidence type="ECO:0000259" key="16">
    <source>
        <dbReference type="PROSITE" id="PS51545"/>
    </source>
</evidence>
<dbReference type="InterPro" id="IPR000403">
    <property type="entry name" value="PI3/4_kinase_cat_dom"/>
</dbReference>